<dbReference type="GO" id="GO:0003677">
    <property type="term" value="F:DNA binding"/>
    <property type="evidence" value="ECO:0007669"/>
    <property type="project" value="InterPro"/>
</dbReference>
<dbReference type="SUPFAM" id="SSF47413">
    <property type="entry name" value="lambda repressor-like DNA-binding domains"/>
    <property type="match status" value="1"/>
</dbReference>
<dbReference type="Gene3D" id="1.10.260.40">
    <property type="entry name" value="lambda repressor-like DNA-binding domains"/>
    <property type="match status" value="1"/>
</dbReference>
<evidence type="ECO:0000313" key="2">
    <source>
        <dbReference type="EMBL" id="XCB34391.1"/>
    </source>
</evidence>
<dbReference type="PROSITE" id="PS50943">
    <property type="entry name" value="HTH_CROC1"/>
    <property type="match status" value="1"/>
</dbReference>
<dbReference type="CDD" id="cd00093">
    <property type="entry name" value="HTH_XRE"/>
    <property type="match status" value="1"/>
</dbReference>
<dbReference type="AlphaFoldDB" id="A0AAU7ZTU7"/>
<evidence type="ECO:0000259" key="1">
    <source>
        <dbReference type="PROSITE" id="PS50943"/>
    </source>
</evidence>
<dbReference type="RefSeq" id="WP_353065485.1">
    <property type="nucleotide sequence ID" value="NZ_CP132942.1"/>
</dbReference>
<protein>
    <submittedName>
        <fullName evidence="2">Helix-turn-helix transcriptional regulator</fullName>
    </submittedName>
</protein>
<reference evidence="2" key="2">
    <citation type="journal article" date="2024" name="Environ. Microbiol.">
        <title>Genome analysis and description of Tunturibacter gen. nov. expands the diversity of Terriglobia in tundra soils.</title>
        <authorList>
            <person name="Messyasz A."/>
            <person name="Mannisto M.K."/>
            <person name="Kerkhof L.J."/>
            <person name="Haggblom M.M."/>
        </authorList>
    </citation>
    <scope>NUCLEOTIDE SEQUENCE</scope>
    <source>
        <strain evidence="2">X5P6</strain>
    </source>
</reference>
<name>A0AAU7ZTU7_9BACT</name>
<proteinExistence type="predicted"/>
<accession>A0AAU7ZTU7</accession>
<reference evidence="2" key="1">
    <citation type="submission" date="2023-08" db="EMBL/GenBank/DDBJ databases">
        <authorList>
            <person name="Messyasz A."/>
            <person name="Mannisto M.K."/>
            <person name="Kerkhof L.J."/>
            <person name="Haggblom M."/>
        </authorList>
    </citation>
    <scope>NUCLEOTIDE SEQUENCE</scope>
    <source>
        <strain evidence="2">X5P6</strain>
    </source>
</reference>
<dbReference type="InterPro" id="IPR001387">
    <property type="entry name" value="Cro/C1-type_HTH"/>
</dbReference>
<dbReference type="EMBL" id="CP132942">
    <property type="protein sequence ID" value="XCB34391.1"/>
    <property type="molecule type" value="Genomic_DNA"/>
</dbReference>
<feature type="domain" description="HTH cro/C1-type" evidence="1">
    <location>
        <begin position="44"/>
        <end position="84"/>
    </location>
</feature>
<organism evidence="2">
    <name type="scientific">Tunturiibacter psychrotolerans</name>
    <dbReference type="NCBI Taxonomy" id="3069686"/>
    <lineage>
        <taxon>Bacteria</taxon>
        <taxon>Pseudomonadati</taxon>
        <taxon>Acidobacteriota</taxon>
        <taxon>Terriglobia</taxon>
        <taxon>Terriglobales</taxon>
        <taxon>Acidobacteriaceae</taxon>
        <taxon>Tunturiibacter</taxon>
    </lineage>
</organism>
<dbReference type="KEGG" id="tpsc:RBB77_05715"/>
<dbReference type="InterPro" id="IPR010982">
    <property type="entry name" value="Lambda_DNA-bd_dom_sf"/>
</dbReference>
<gene>
    <name evidence="2" type="ORF">RBB77_05715</name>
</gene>
<sequence>MKLNDKIRYLREVEGNLRGLNRAMTQQELVRAIQQENGAGKKKAGKATISQSYLSQIESGARPHLTNTTRLMLAKFFQVHPGYLVDDPEGYHSELISDLRTAEDKLDLWLVGGAERFRRDPALCQALLALANHSDSRRCFLLIESILETPALLDRLFHVLRPDASSLAAASTQPLPPKAVKRSTK</sequence>